<sequence length="216" mass="24757">MKLTKMTSIKRVNITIITIFPRNNQFISTNILTFIFNQLKSSLTLQTTINLTIQTTRLTRQLTVIAAIIQQSIHIFTFFISNYYIIITFFQTFIAFSVKVIMINALQTFFIQTGQTNRSLTLKLTNRAAPIIVIQIKIIAFLCISSIRINCKVAIPANIDTIITLRFKTNNFTIQTIHSIRTTCFAIISAQSLTLKTIIIFIQIISIITFFRSYNN</sequence>
<dbReference type="EMBL" id="CAJJDP010000149">
    <property type="protein sequence ID" value="CAD8209553.1"/>
    <property type="molecule type" value="Genomic_DNA"/>
</dbReference>
<protein>
    <recommendedName>
        <fullName evidence="4">Transmembrane protein</fullName>
    </recommendedName>
</protein>
<name>A0A8S1Y859_PAROT</name>
<keyword evidence="3" id="KW-1185">Reference proteome</keyword>
<evidence type="ECO:0000313" key="3">
    <source>
        <dbReference type="Proteomes" id="UP000683925"/>
    </source>
</evidence>
<organism evidence="2 3">
    <name type="scientific">Paramecium octaurelia</name>
    <dbReference type="NCBI Taxonomy" id="43137"/>
    <lineage>
        <taxon>Eukaryota</taxon>
        <taxon>Sar</taxon>
        <taxon>Alveolata</taxon>
        <taxon>Ciliophora</taxon>
        <taxon>Intramacronucleata</taxon>
        <taxon>Oligohymenophorea</taxon>
        <taxon>Peniculida</taxon>
        <taxon>Parameciidae</taxon>
        <taxon>Paramecium</taxon>
    </lineage>
</organism>
<dbReference type="AlphaFoldDB" id="A0A8S1Y859"/>
<proteinExistence type="predicted"/>
<feature type="transmembrane region" description="Helical" evidence="1">
    <location>
        <begin position="127"/>
        <end position="147"/>
    </location>
</feature>
<gene>
    <name evidence="2" type="ORF">POCTA_138.1.T1470142</name>
</gene>
<feature type="transmembrane region" description="Helical" evidence="1">
    <location>
        <begin position="193"/>
        <end position="211"/>
    </location>
</feature>
<keyword evidence="1" id="KW-0472">Membrane</keyword>
<accession>A0A8S1Y859</accession>
<evidence type="ECO:0000256" key="1">
    <source>
        <dbReference type="SAM" id="Phobius"/>
    </source>
</evidence>
<comment type="caution">
    <text evidence="2">The sequence shown here is derived from an EMBL/GenBank/DDBJ whole genome shotgun (WGS) entry which is preliminary data.</text>
</comment>
<keyword evidence="1" id="KW-0812">Transmembrane</keyword>
<evidence type="ECO:0008006" key="4">
    <source>
        <dbReference type="Google" id="ProtNLM"/>
    </source>
</evidence>
<dbReference type="Proteomes" id="UP000683925">
    <property type="component" value="Unassembled WGS sequence"/>
</dbReference>
<reference evidence="2" key="1">
    <citation type="submission" date="2021-01" db="EMBL/GenBank/DDBJ databases">
        <authorList>
            <consortium name="Genoscope - CEA"/>
            <person name="William W."/>
        </authorList>
    </citation>
    <scope>NUCLEOTIDE SEQUENCE</scope>
</reference>
<evidence type="ECO:0000313" key="2">
    <source>
        <dbReference type="EMBL" id="CAD8209553.1"/>
    </source>
</evidence>
<keyword evidence="1" id="KW-1133">Transmembrane helix</keyword>